<comment type="caution">
    <text evidence="2">The sequence shown here is derived from an EMBL/GenBank/DDBJ whole genome shotgun (WGS) entry which is preliminary data.</text>
</comment>
<dbReference type="RefSeq" id="WP_160498603.1">
    <property type="nucleotide sequence ID" value="NZ_WUBI01000002.1"/>
</dbReference>
<gene>
    <name evidence="2" type="ORF">GRF59_15365</name>
</gene>
<dbReference type="SUPFAM" id="SSF89550">
    <property type="entry name" value="PHP domain-like"/>
    <property type="match status" value="1"/>
</dbReference>
<organism evidence="2 3">
    <name type="scientific">Paenibacillus dendrobii</name>
    <dbReference type="NCBI Taxonomy" id="2691084"/>
    <lineage>
        <taxon>Bacteria</taxon>
        <taxon>Bacillati</taxon>
        <taxon>Bacillota</taxon>
        <taxon>Bacilli</taxon>
        <taxon>Bacillales</taxon>
        <taxon>Paenibacillaceae</taxon>
        <taxon>Paenibacillus</taxon>
    </lineage>
</organism>
<sequence length="404" mass="44046">MQQKGSSSLKEYYVDLHIHIGRTTSGQAVKISGSKDLTFANIAKEAAERKGIDLIGIIDCHSPEVQKDIMDCLHTGEMTEQDGGGIAYRGTTIVLGSEIEIYEEGKGAAHLLAYFPDLSAMQHFTAWMTKHMKNVNLSSQRIYVPARKLQEEIYARGGIMIPAHVFTPHKGIYGNVAPRMSEVLDLSMISGVELGLSADSEMAGLISELDGFTFVTNSDAHSLGKIGREYNRIRMDKPSFSELVLALNNSEGRSVTGNYGLNPRLGKYHRTYCLGCNRILDQDEAMTGACPHCGGLKKVQGVLDRILDIADRKEAFIPPNRPAYHYQVPLEFIPGLGKVTMRKLLERFGTEMSILQRASEEDLAGVVGSIMAKQIVMARSGSLSLTSGGGGTYGKVASPSIEKS</sequence>
<evidence type="ECO:0000313" key="2">
    <source>
        <dbReference type="EMBL" id="MWV45001.1"/>
    </source>
</evidence>
<dbReference type="InterPro" id="IPR016195">
    <property type="entry name" value="Pol/histidinol_Pase-like"/>
</dbReference>
<dbReference type="Proteomes" id="UP000460318">
    <property type="component" value="Unassembled WGS sequence"/>
</dbReference>
<accession>A0A7X3IKE9</accession>
<proteinExistence type="predicted"/>
<feature type="region of interest" description="Disordered" evidence="1">
    <location>
        <begin position="385"/>
        <end position="404"/>
    </location>
</feature>
<dbReference type="PANTHER" id="PTHR40084">
    <property type="entry name" value="PHOSPHOHYDROLASE, PHP FAMILY"/>
    <property type="match status" value="1"/>
</dbReference>
<dbReference type="InterPro" id="IPR010994">
    <property type="entry name" value="RuvA_2-like"/>
</dbReference>
<name>A0A7X3IKE9_9BACL</name>
<dbReference type="Gene3D" id="3.20.20.140">
    <property type="entry name" value="Metal-dependent hydrolases"/>
    <property type="match status" value="1"/>
</dbReference>
<dbReference type="Gene3D" id="1.10.150.20">
    <property type="entry name" value="5' to 3' exonuclease, C-terminal subdomain"/>
    <property type="match status" value="1"/>
</dbReference>
<evidence type="ECO:0000256" key="1">
    <source>
        <dbReference type="SAM" id="MobiDB-lite"/>
    </source>
</evidence>
<dbReference type="SUPFAM" id="SSF47781">
    <property type="entry name" value="RuvA domain 2-like"/>
    <property type="match status" value="1"/>
</dbReference>
<dbReference type="CDD" id="cd19067">
    <property type="entry name" value="PfuEndoQ-like"/>
    <property type="match status" value="1"/>
</dbReference>
<protein>
    <submittedName>
        <fullName evidence="2">TIGR00375 family protein</fullName>
    </submittedName>
</protein>
<reference evidence="2 3" key="1">
    <citation type="submission" date="2019-12" db="EMBL/GenBank/DDBJ databases">
        <title>Paenibacillus sp. nov., an endophytic bacterium isolated from the stem of Dendrobium.</title>
        <authorList>
            <person name="Zhao R."/>
        </authorList>
    </citation>
    <scope>NUCLEOTIDE SEQUENCE [LARGE SCALE GENOMIC DNA]</scope>
    <source>
        <strain evidence="2 3">HJL G12</strain>
    </source>
</reference>
<dbReference type="Pfam" id="PF13263">
    <property type="entry name" value="PHP_C"/>
    <property type="match status" value="1"/>
</dbReference>
<dbReference type="PANTHER" id="PTHR40084:SF1">
    <property type="entry name" value="PHOSPHOTRANSFERASE"/>
    <property type="match status" value="1"/>
</dbReference>
<dbReference type="EMBL" id="WUBI01000002">
    <property type="protein sequence ID" value="MWV45001.1"/>
    <property type="molecule type" value="Genomic_DNA"/>
</dbReference>
<evidence type="ECO:0000313" key="3">
    <source>
        <dbReference type="Proteomes" id="UP000460318"/>
    </source>
</evidence>
<dbReference type="AlphaFoldDB" id="A0A7X3IKE9"/>
<keyword evidence="3" id="KW-1185">Reference proteome</keyword>